<dbReference type="EMBL" id="FOFG01000013">
    <property type="protein sequence ID" value="SER19903.1"/>
    <property type="molecule type" value="Genomic_DNA"/>
</dbReference>
<dbReference type="InterPro" id="IPR019056">
    <property type="entry name" value="Phage_TAC_6"/>
</dbReference>
<dbReference type="Proteomes" id="UP000199647">
    <property type="component" value="Unassembled WGS sequence"/>
</dbReference>
<proteinExistence type="predicted"/>
<dbReference type="Pfam" id="PF09550">
    <property type="entry name" value="Phage_TAC_6"/>
    <property type="match status" value="1"/>
</dbReference>
<reference evidence="1 2" key="1">
    <citation type="submission" date="2016-10" db="EMBL/GenBank/DDBJ databases">
        <authorList>
            <person name="de Groot N.N."/>
        </authorList>
    </citation>
    <scope>NUCLEOTIDE SEQUENCE [LARGE SCALE GENOMIC DNA]</scope>
    <source>
        <strain evidence="1 2">A52C2</strain>
    </source>
</reference>
<sequence length="60" mass="6650">MTLGFAVLRLAPSDFWSMTPREIEAVVRPYAAAAGTSFTRAGLNQLLARFPDRKDTNHGR</sequence>
<accession>A0A1H9M9U0</accession>
<name>A0A1H9M9U0_9HYPH</name>
<dbReference type="STRING" id="1855383.SAMN05216548_1134"/>
<organism evidence="1 2">
    <name type="scientific">Faunimonas pinastri</name>
    <dbReference type="NCBI Taxonomy" id="1855383"/>
    <lineage>
        <taxon>Bacteria</taxon>
        <taxon>Pseudomonadati</taxon>
        <taxon>Pseudomonadota</taxon>
        <taxon>Alphaproteobacteria</taxon>
        <taxon>Hyphomicrobiales</taxon>
        <taxon>Afifellaceae</taxon>
        <taxon>Faunimonas</taxon>
    </lineage>
</organism>
<protein>
    <recommendedName>
        <fullName evidence="3">Phage tail assembly chaperone</fullName>
    </recommendedName>
</protein>
<dbReference type="OrthoDB" id="7582980at2"/>
<evidence type="ECO:0000313" key="2">
    <source>
        <dbReference type="Proteomes" id="UP000199647"/>
    </source>
</evidence>
<evidence type="ECO:0008006" key="3">
    <source>
        <dbReference type="Google" id="ProtNLM"/>
    </source>
</evidence>
<keyword evidence="2" id="KW-1185">Reference proteome</keyword>
<evidence type="ECO:0000313" key="1">
    <source>
        <dbReference type="EMBL" id="SER19903.1"/>
    </source>
</evidence>
<dbReference type="AlphaFoldDB" id="A0A1H9M9U0"/>
<gene>
    <name evidence="1" type="ORF">SAMN05216548_1134</name>
</gene>